<dbReference type="Pfam" id="PF00560">
    <property type="entry name" value="LRR_1"/>
    <property type="match status" value="3"/>
</dbReference>
<dbReference type="FunFam" id="3.80.10.10:FF:000041">
    <property type="entry name" value="LRR receptor-like serine/threonine-protein kinase ERECTA"/>
    <property type="match status" value="1"/>
</dbReference>
<gene>
    <name evidence="7" type="ORF">SASPL_131316</name>
</gene>
<reference evidence="7" key="2">
    <citation type="submission" date="2020-08" db="EMBL/GenBank/DDBJ databases">
        <title>Plant Genome Project.</title>
        <authorList>
            <person name="Zhang R.-G."/>
        </authorList>
    </citation>
    <scope>NUCLEOTIDE SEQUENCE</scope>
    <source>
        <strain evidence="7">Huo1</strain>
        <tissue evidence="7">Leaf</tissue>
    </source>
</reference>
<keyword evidence="2" id="KW-0433">Leucine-rich repeat</keyword>
<dbReference type="PANTHER" id="PTHR48065:SF71">
    <property type="entry name" value="LRR RECEPTOR-LIKE KINASE FAMILY PROTEIN"/>
    <property type="match status" value="1"/>
</dbReference>
<dbReference type="EMBL" id="PNBA02000011">
    <property type="protein sequence ID" value="KAG6408311.1"/>
    <property type="molecule type" value="Genomic_DNA"/>
</dbReference>
<keyword evidence="6" id="KW-0325">Glycoprotein</keyword>
<comment type="caution">
    <text evidence="7">The sequence shown here is derived from an EMBL/GenBank/DDBJ whole genome shotgun (WGS) entry which is preliminary data.</text>
</comment>
<evidence type="ECO:0000256" key="1">
    <source>
        <dbReference type="ARBA" id="ARBA00004370"/>
    </source>
</evidence>
<organism evidence="7">
    <name type="scientific">Salvia splendens</name>
    <name type="common">Scarlet sage</name>
    <dbReference type="NCBI Taxonomy" id="180675"/>
    <lineage>
        <taxon>Eukaryota</taxon>
        <taxon>Viridiplantae</taxon>
        <taxon>Streptophyta</taxon>
        <taxon>Embryophyta</taxon>
        <taxon>Tracheophyta</taxon>
        <taxon>Spermatophyta</taxon>
        <taxon>Magnoliopsida</taxon>
        <taxon>eudicotyledons</taxon>
        <taxon>Gunneridae</taxon>
        <taxon>Pentapetalae</taxon>
        <taxon>asterids</taxon>
        <taxon>lamiids</taxon>
        <taxon>Lamiales</taxon>
        <taxon>Lamiaceae</taxon>
        <taxon>Nepetoideae</taxon>
        <taxon>Mentheae</taxon>
        <taxon>Salviinae</taxon>
        <taxon>Salvia</taxon>
        <taxon>Salvia subgen. Calosphace</taxon>
        <taxon>core Calosphace</taxon>
    </lineage>
</organism>
<dbReference type="InterPro" id="IPR032675">
    <property type="entry name" value="LRR_dom_sf"/>
</dbReference>
<proteinExistence type="predicted"/>
<evidence type="ECO:0000313" key="7">
    <source>
        <dbReference type="EMBL" id="KAG6408311.1"/>
    </source>
</evidence>
<reference evidence="7" key="1">
    <citation type="submission" date="2018-01" db="EMBL/GenBank/DDBJ databases">
        <authorList>
            <person name="Mao J.F."/>
        </authorList>
    </citation>
    <scope>NUCLEOTIDE SEQUENCE</scope>
    <source>
        <strain evidence="7">Huo1</strain>
        <tissue evidence="7">Leaf</tissue>
    </source>
</reference>
<accession>A0A8X8ZKR6</accession>
<keyword evidence="4" id="KW-0677">Repeat</keyword>
<dbReference type="AlphaFoldDB" id="A0A8X8ZKR6"/>
<comment type="subcellular location">
    <subcellularLocation>
        <location evidence="1">Membrane</location>
    </subcellularLocation>
</comment>
<evidence type="ECO:0000313" key="8">
    <source>
        <dbReference type="Proteomes" id="UP000298416"/>
    </source>
</evidence>
<keyword evidence="3" id="KW-0732">Signal</keyword>
<sequence>MSPSLQVLGLSRNNLTGDLPDSLGQLCNLEGFTLVAKVGRGYSFLESISNHLHGKIPDIRGYRKSNVYASGNEFEGSLPRVGDRLRELDLSSNSFSGGRIPSSMHNCKKMLKMGLADNRLGGDIPTWIGTSLVELRILILRSNNLSVNELVGLVPDHIGEMMQLQSLDLSRNSLSEGRQLQTSMLLALSEIIFWQPLTANCSGEGKEEKAYSADGVEWLDVFFLFGVFSGIFNGLQCIGVEQEVERCLFWLGRKDVEQALCLCHC</sequence>
<name>A0A8X8ZKR6_SALSN</name>
<dbReference type="Gene3D" id="3.80.10.10">
    <property type="entry name" value="Ribonuclease Inhibitor"/>
    <property type="match status" value="1"/>
</dbReference>
<dbReference type="Proteomes" id="UP000298416">
    <property type="component" value="Unassembled WGS sequence"/>
</dbReference>
<evidence type="ECO:0000256" key="2">
    <source>
        <dbReference type="ARBA" id="ARBA00022614"/>
    </source>
</evidence>
<evidence type="ECO:0000256" key="5">
    <source>
        <dbReference type="ARBA" id="ARBA00023136"/>
    </source>
</evidence>
<evidence type="ECO:0000256" key="6">
    <source>
        <dbReference type="ARBA" id="ARBA00023180"/>
    </source>
</evidence>
<dbReference type="GO" id="GO:0016020">
    <property type="term" value="C:membrane"/>
    <property type="evidence" value="ECO:0007669"/>
    <property type="project" value="UniProtKB-SubCell"/>
</dbReference>
<dbReference type="InterPro" id="IPR001611">
    <property type="entry name" value="Leu-rich_rpt"/>
</dbReference>
<keyword evidence="5" id="KW-0472">Membrane</keyword>
<protein>
    <submittedName>
        <fullName evidence="7">Uncharacterized protein</fullName>
    </submittedName>
</protein>
<dbReference type="SUPFAM" id="SSF52058">
    <property type="entry name" value="L domain-like"/>
    <property type="match status" value="1"/>
</dbReference>
<evidence type="ECO:0000256" key="4">
    <source>
        <dbReference type="ARBA" id="ARBA00022737"/>
    </source>
</evidence>
<dbReference type="PANTHER" id="PTHR48065">
    <property type="entry name" value="OS10G0469600 PROTEIN"/>
    <property type="match status" value="1"/>
</dbReference>
<evidence type="ECO:0000256" key="3">
    <source>
        <dbReference type="ARBA" id="ARBA00022729"/>
    </source>
</evidence>
<keyword evidence="8" id="KW-1185">Reference proteome</keyword>